<dbReference type="HOGENOM" id="CLU_1341598_0_0_10"/>
<dbReference type="KEGG" id="fte:Fluta_0330"/>
<organism evidence="2 3">
    <name type="scientific">Fluviicola taffensis (strain DSM 16823 / NCIMB 13979 / RW262)</name>
    <dbReference type="NCBI Taxonomy" id="755732"/>
    <lineage>
        <taxon>Bacteria</taxon>
        <taxon>Pseudomonadati</taxon>
        <taxon>Bacteroidota</taxon>
        <taxon>Flavobacteriia</taxon>
        <taxon>Flavobacteriales</taxon>
        <taxon>Crocinitomicaceae</taxon>
        <taxon>Fluviicola</taxon>
    </lineage>
</organism>
<gene>
    <name evidence="2" type="ordered locus">Fluta_0330</name>
</gene>
<reference evidence="2 3" key="1">
    <citation type="journal article" date="2011" name="Stand. Genomic Sci.">
        <title>Complete genome sequence of the gliding freshwater bacterium Fluviicola taffensis type strain (RW262).</title>
        <authorList>
            <person name="Woyke T."/>
            <person name="Chertkov O."/>
            <person name="Lapidus A."/>
            <person name="Nolan M."/>
            <person name="Lucas S."/>
            <person name="Del Rio T.G."/>
            <person name="Tice H."/>
            <person name="Cheng J.F."/>
            <person name="Tapia R."/>
            <person name="Han C."/>
            <person name="Goodwin L."/>
            <person name="Pitluck S."/>
            <person name="Liolios K."/>
            <person name="Pagani I."/>
            <person name="Ivanova N."/>
            <person name="Huntemann M."/>
            <person name="Mavromatis K."/>
            <person name="Mikhailova N."/>
            <person name="Pati A."/>
            <person name="Chen A."/>
            <person name="Palaniappan K."/>
            <person name="Land M."/>
            <person name="Hauser L."/>
            <person name="Brambilla E.M."/>
            <person name="Rohde M."/>
            <person name="Mwirichia R."/>
            <person name="Sikorski J."/>
            <person name="Tindall B.J."/>
            <person name="Goker M."/>
            <person name="Bristow J."/>
            <person name="Eisen J.A."/>
            <person name="Markowitz V."/>
            <person name="Hugenholtz P."/>
            <person name="Klenk H.P."/>
            <person name="Kyrpides N.C."/>
        </authorList>
    </citation>
    <scope>NUCLEOTIDE SEQUENCE [LARGE SCALE GENOMIC DNA]</scope>
    <source>
        <strain evidence="3">DSM 16823 / RW262 / RW262</strain>
    </source>
</reference>
<dbReference type="Proteomes" id="UP000007463">
    <property type="component" value="Chromosome"/>
</dbReference>
<feature type="signal peptide" evidence="1">
    <location>
        <begin position="1"/>
        <end position="21"/>
    </location>
</feature>
<name>F2IDG3_FLUTR</name>
<dbReference type="RefSeq" id="WP_013685113.1">
    <property type="nucleotide sequence ID" value="NC_015321.1"/>
</dbReference>
<feature type="chain" id="PRO_5003283341" evidence="1">
    <location>
        <begin position="22"/>
        <end position="204"/>
    </location>
</feature>
<proteinExistence type="predicted"/>
<accession>F2IDG3</accession>
<evidence type="ECO:0000256" key="1">
    <source>
        <dbReference type="SAM" id="SignalP"/>
    </source>
</evidence>
<keyword evidence="1" id="KW-0732">Signal</keyword>
<protein>
    <submittedName>
        <fullName evidence="2">Uncharacterized protein</fullName>
    </submittedName>
</protein>
<evidence type="ECO:0000313" key="3">
    <source>
        <dbReference type="Proteomes" id="UP000007463"/>
    </source>
</evidence>
<sequence length="204" mass="22555" precursor="true">MKLIFQILYLLLTWFTNLANATPEIDGFNYRKYQGKLAGKAFLSKIKGDPRSQGVMDTVDIVAHSMGYAYAVGFVEEIKTQVHLGRFYIIAPENACSGGNDWALFEEVWQYGSNNNPEDQDNANALIQEGTRDPYWKQDGIAPQCGVLGIDPLPGGVIGGRVYIPKTVQMPGGMLGNFGGCHSIGNYTWIFSLMSSQLGYVKKR</sequence>
<dbReference type="AlphaFoldDB" id="F2IDG3"/>
<evidence type="ECO:0000313" key="2">
    <source>
        <dbReference type="EMBL" id="AEA42339.1"/>
    </source>
</evidence>
<keyword evidence="3" id="KW-1185">Reference proteome</keyword>
<dbReference type="OrthoDB" id="1521695at2"/>
<dbReference type="EMBL" id="CP002542">
    <property type="protein sequence ID" value="AEA42339.1"/>
    <property type="molecule type" value="Genomic_DNA"/>
</dbReference>
<reference evidence="3" key="2">
    <citation type="submission" date="2011-02" db="EMBL/GenBank/DDBJ databases">
        <title>The complete genome of Fluviicola taffensis DSM 16823.</title>
        <authorList>
            <consortium name="US DOE Joint Genome Institute (JGI-PGF)"/>
            <person name="Lucas S."/>
            <person name="Copeland A."/>
            <person name="Lapidus A."/>
            <person name="Bruce D."/>
            <person name="Goodwin L."/>
            <person name="Pitluck S."/>
            <person name="Kyrpides N."/>
            <person name="Mavromatis K."/>
            <person name="Ivanova N."/>
            <person name="Mikhailova N."/>
            <person name="Pagani I."/>
            <person name="Chertkov O."/>
            <person name="Detter J.C."/>
            <person name="Han C."/>
            <person name="Tapia R."/>
            <person name="Land M."/>
            <person name="Hauser L."/>
            <person name="Markowitz V."/>
            <person name="Cheng J.-F."/>
            <person name="Hugenholtz P."/>
            <person name="Woyke T."/>
            <person name="Wu D."/>
            <person name="Tindall B."/>
            <person name="Pomrenke H.G."/>
            <person name="Brambilla E."/>
            <person name="Klenk H.-P."/>
            <person name="Eisen J.A."/>
        </authorList>
    </citation>
    <scope>NUCLEOTIDE SEQUENCE [LARGE SCALE GENOMIC DNA]</scope>
    <source>
        <strain evidence="3">DSM 16823 / RW262 / RW262</strain>
    </source>
</reference>
<dbReference type="STRING" id="755732.Fluta_0330"/>